<keyword evidence="5" id="KW-1185">Reference proteome</keyword>
<dbReference type="Proteomes" id="UP000501179">
    <property type="component" value="Chromosome"/>
</dbReference>
<evidence type="ECO:0000256" key="2">
    <source>
        <dbReference type="SAM" id="Phobius"/>
    </source>
</evidence>
<name>A0A6G9H4H2_9ACTN</name>
<dbReference type="Gene3D" id="1.50.10.20">
    <property type="match status" value="1"/>
</dbReference>
<evidence type="ECO:0000313" key="5">
    <source>
        <dbReference type="Proteomes" id="UP000501179"/>
    </source>
</evidence>
<gene>
    <name evidence="4" type="ORF">HA039_24520</name>
</gene>
<feature type="chain" id="PRO_5026360606" evidence="3">
    <location>
        <begin position="28"/>
        <end position="487"/>
    </location>
</feature>
<keyword evidence="2" id="KW-0472">Membrane</keyword>
<protein>
    <submittedName>
        <fullName evidence="4">Terpene cyclase/mutase family protein</fullName>
    </submittedName>
</protein>
<dbReference type="EMBL" id="CP050177">
    <property type="protein sequence ID" value="QIQ05017.1"/>
    <property type="molecule type" value="Genomic_DNA"/>
</dbReference>
<dbReference type="CDD" id="cd00688">
    <property type="entry name" value="ISOPREN_C2_like"/>
    <property type="match status" value="1"/>
</dbReference>
<feature type="region of interest" description="Disordered" evidence="1">
    <location>
        <begin position="338"/>
        <end position="357"/>
    </location>
</feature>
<keyword evidence="2" id="KW-1133">Transmembrane helix</keyword>
<evidence type="ECO:0000313" key="4">
    <source>
        <dbReference type="EMBL" id="QIQ05017.1"/>
    </source>
</evidence>
<feature type="compositionally biased region" description="Pro residues" evidence="1">
    <location>
        <begin position="45"/>
        <end position="60"/>
    </location>
</feature>
<keyword evidence="3" id="KW-0732">Signal</keyword>
<dbReference type="RefSeq" id="WP_167033455.1">
    <property type="nucleotide sequence ID" value="NZ_CP050177.1"/>
</dbReference>
<dbReference type="SUPFAM" id="SSF48239">
    <property type="entry name" value="Terpenoid cyclases/Protein prenyltransferases"/>
    <property type="match status" value="1"/>
</dbReference>
<organism evidence="4 5">
    <name type="scientific">Streptomyces liangshanensis</name>
    <dbReference type="NCBI Taxonomy" id="2717324"/>
    <lineage>
        <taxon>Bacteria</taxon>
        <taxon>Bacillati</taxon>
        <taxon>Actinomycetota</taxon>
        <taxon>Actinomycetes</taxon>
        <taxon>Kitasatosporales</taxon>
        <taxon>Streptomycetaceae</taxon>
        <taxon>Streptomyces</taxon>
    </lineage>
</organism>
<accession>A0A6G9H4H2</accession>
<feature type="compositionally biased region" description="Low complexity" evidence="1">
    <location>
        <begin position="61"/>
        <end position="86"/>
    </location>
</feature>
<feature type="compositionally biased region" description="Low complexity" evidence="1">
    <location>
        <begin position="33"/>
        <end position="44"/>
    </location>
</feature>
<feature type="region of interest" description="Disordered" evidence="1">
    <location>
        <begin position="30"/>
        <end position="102"/>
    </location>
</feature>
<reference evidence="4 5" key="1">
    <citation type="submission" date="2020-03" db="EMBL/GenBank/DDBJ databases">
        <title>A novel species.</title>
        <authorList>
            <person name="Gao J."/>
        </authorList>
    </citation>
    <scope>NUCLEOTIDE SEQUENCE [LARGE SCALE GENOMIC DNA]</scope>
    <source>
        <strain evidence="4 5">QMT-12</strain>
    </source>
</reference>
<keyword evidence="2" id="KW-0812">Transmembrane</keyword>
<feature type="transmembrane region" description="Helical" evidence="2">
    <location>
        <begin position="454"/>
        <end position="475"/>
    </location>
</feature>
<evidence type="ECO:0000256" key="3">
    <source>
        <dbReference type="SAM" id="SignalP"/>
    </source>
</evidence>
<feature type="signal peptide" evidence="3">
    <location>
        <begin position="1"/>
        <end position="27"/>
    </location>
</feature>
<proteinExistence type="predicted"/>
<evidence type="ECO:0000256" key="1">
    <source>
        <dbReference type="SAM" id="MobiDB-lite"/>
    </source>
</evidence>
<dbReference type="AlphaFoldDB" id="A0A6G9H4H2"/>
<dbReference type="KEGG" id="slia:HA039_24520"/>
<dbReference type="InterPro" id="IPR008930">
    <property type="entry name" value="Terpenoid_cyclase/PrenylTrfase"/>
</dbReference>
<sequence>MTTVRRSAAVLAASAVLCVTLAQTAVAGGDVRAPSPDAPSATPAPSSPPSPSATPAPSAPPANGAPTTSSTSTPAAPAAHAGLSAPRPSSLPPGLYGTEDPARDGVWRQSLAMLGQYAAGQRPAKSAILWLKGQQCASGAFPTYRADPAAPCDADTATDPNATAAAVQALSTLGGQRPVMLSALNWLRGVQNADGGWGHRPGGPSDANSTSLVIGALSATGIRPSSFRSPEGHHAYDALLGLAVPCGKGGKGGAGTGATGGFAYQRAPEGQGSGTARPVADNDATAAAVLAGVGKRMVVAPVKAGPAPACRRTGRLTPERAARNGAAYLASALAATGHLDRPPVPGTSDSTPLADPGSTADAVAALASSGYANQAAGALEWLKKNAGPWAAENGPAAYAQLIFAAHTTGTDPRDFGGLDLVRLLNATGPAPTPVPSITAQPVAEIRNGGLGGTGFGIVWVIGIGLAAGIAIGYLLSTRGRTGQHQEL</sequence>